<keyword evidence="3" id="KW-1185">Reference proteome</keyword>
<dbReference type="OrthoDB" id="5125216at2"/>
<reference evidence="2 3" key="1">
    <citation type="submission" date="2019-07" db="EMBL/GenBank/DDBJ databases">
        <title>Whole genome shotgun sequence of Knoellia locipacati NBRC 109775.</title>
        <authorList>
            <person name="Hosoyama A."/>
            <person name="Uohara A."/>
            <person name="Ohji S."/>
            <person name="Ichikawa N."/>
        </authorList>
    </citation>
    <scope>NUCLEOTIDE SEQUENCE [LARGE SCALE GENOMIC DNA]</scope>
    <source>
        <strain evidence="2 3">NBRC 109775</strain>
    </source>
</reference>
<name>A0A512T047_9MICO</name>
<evidence type="ECO:0008006" key="4">
    <source>
        <dbReference type="Google" id="ProtNLM"/>
    </source>
</evidence>
<proteinExistence type="predicted"/>
<gene>
    <name evidence="2" type="ORF">KLO01_16430</name>
</gene>
<evidence type="ECO:0000313" key="3">
    <source>
        <dbReference type="Proteomes" id="UP000321793"/>
    </source>
</evidence>
<dbReference type="Proteomes" id="UP000321793">
    <property type="component" value="Unassembled WGS sequence"/>
</dbReference>
<protein>
    <recommendedName>
        <fullName evidence="4">Protoporphyrinogen oxidase</fullName>
    </recommendedName>
</protein>
<organism evidence="2 3">
    <name type="scientific">Knoellia locipacati</name>
    <dbReference type="NCBI Taxonomy" id="882824"/>
    <lineage>
        <taxon>Bacteria</taxon>
        <taxon>Bacillati</taxon>
        <taxon>Actinomycetota</taxon>
        <taxon>Actinomycetes</taxon>
        <taxon>Micrococcales</taxon>
        <taxon>Intrasporangiaceae</taxon>
        <taxon>Knoellia</taxon>
    </lineage>
</organism>
<dbReference type="RefSeq" id="WP_147064018.1">
    <property type="nucleotide sequence ID" value="NZ_BAABDN010000001.1"/>
</dbReference>
<dbReference type="AlphaFoldDB" id="A0A512T047"/>
<feature type="region of interest" description="Disordered" evidence="1">
    <location>
        <begin position="74"/>
        <end position="116"/>
    </location>
</feature>
<sequence length="116" mass="12274">MPRMSFLVGLAAGYVLGARAGKQRYEQIKTVSGKVWQSAPVQKQVAVAKESARTKAAPVVADFVADAAKATSEKLRASRTVPSQVSAGRDRTTGGDPWVASAGARDDDPWSSATRR</sequence>
<evidence type="ECO:0000256" key="1">
    <source>
        <dbReference type="SAM" id="MobiDB-lite"/>
    </source>
</evidence>
<accession>A0A512T047</accession>
<comment type="caution">
    <text evidence="2">The sequence shown here is derived from an EMBL/GenBank/DDBJ whole genome shotgun (WGS) entry which is preliminary data.</text>
</comment>
<dbReference type="EMBL" id="BKBA01000008">
    <property type="protein sequence ID" value="GEQ13596.1"/>
    <property type="molecule type" value="Genomic_DNA"/>
</dbReference>
<evidence type="ECO:0000313" key="2">
    <source>
        <dbReference type="EMBL" id="GEQ13596.1"/>
    </source>
</evidence>